<dbReference type="AlphaFoldDB" id="A0A090V8Y1"/>
<dbReference type="SUPFAM" id="SSF48208">
    <property type="entry name" value="Six-hairpin glycosidases"/>
    <property type="match status" value="1"/>
</dbReference>
<evidence type="ECO:0000256" key="10">
    <source>
        <dbReference type="SAM" id="SignalP"/>
    </source>
</evidence>
<keyword evidence="7 9" id="KW-0119">Carbohydrate metabolism</keyword>
<dbReference type="OrthoDB" id="9766708at2"/>
<evidence type="ECO:0000256" key="7">
    <source>
        <dbReference type="ARBA" id="ARBA00023326"/>
    </source>
</evidence>
<accession>A0A090V8Y1</accession>
<keyword evidence="5" id="KW-0136">Cellulose degradation</keyword>
<evidence type="ECO:0000256" key="3">
    <source>
        <dbReference type="ARBA" id="ARBA00022729"/>
    </source>
</evidence>
<feature type="signal peptide" evidence="10">
    <location>
        <begin position="1"/>
        <end position="27"/>
    </location>
</feature>
<proteinExistence type="inferred from homology"/>
<evidence type="ECO:0000313" key="11">
    <source>
        <dbReference type="EMBL" id="GAL59744.1"/>
    </source>
</evidence>
<sequence length="335" mass="37736">MSLTRVKRVVAATVILVGLLSASFAQAGTAWDTYKSRFLMPDGRIVDTGNKNVSHTEGQGFAMLMAVANDDRASFDKMWDWTEKTLKNKENGLFYWRYNPVEPDPIPDKNDATDGDALIAWALLKANARWHDGRYGAASDAITKALVSHTVINFAGYRVMLPGAKGFNLNSYVNLNPSYFIFPAWQAFAERSHLTVWRDLIRDAKTLTGKMGWGEANLPTDWVALAADGKMQPAKEWPPRMSYDAIRIPLYIAWQDPNSALLTPWRSWWQKFSRSQTPAWVNVTTNEAAPYNMNEGQLAVRDLTLGTKNGEPQITAQDDYYSASLKMLSWLAEQR</sequence>
<keyword evidence="6 9" id="KW-0326">Glycosidase</keyword>
<keyword evidence="4 9" id="KW-0378">Hydrolase</keyword>
<dbReference type="GO" id="GO:0008810">
    <property type="term" value="F:cellulase activity"/>
    <property type="evidence" value="ECO:0007669"/>
    <property type="project" value="UniProtKB-EC"/>
</dbReference>
<comment type="catalytic activity">
    <reaction evidence="1">
        <text>Endohydrolysis of (1-&gt;4)-beta-D-glucosidic linkages in cellulose, lichenin and cereal beta-D-glucans.</text>
        <dbReference type="EC" id="3.2.1.4"/>
    </reaction>
</comment>
<evidence type="ECO:0000256" key="9">
    <source>
        <dbReference type="RuleBase" id="RU361167"/>
    </source>
</evidence>
<dbReference type="GO" id="GO:0030245">
    <property type="term" value="P:cellulose catabolic process"/>
    <property type="evidence" value="ECO:0007669"/>
    <property type="project" value="UniProtKB-KW"/>
</dbReference>
<dbReference type="RefSeq" id="WP_042394068.1">
    <property type="nucleotide sequence ID" value="NZ_BBMZ01000022.1"/>
</dbReference>
<organism evidence="11 12">
    <name type="scientific">Pseudescherichia vulneris NBRC 102420</name>
    <dbReference type="NCBI Taxonomy" id="1115515"/>
    <lineage>
        <taxon>Bacteria</taxon>
        <taxon>Pseudomonadati</taxon>
        <taxon>Pseudomonadota</taxon>
        <taxon>Gammaproteobacteria</taxon>
        <taxon>Enterobacterales</taxon>
        <taxon>Enterobacteriaceae</taxon>
        <taxon>Pseudescherichia</taxon>
    </lineage>
</organism>
<dbReference type="PRINTS" id="PR00735">
    <property type="entry name" value="GLHYDRLASE8"/>
</dbReference>
<evidence type="ECO:0000313" key="12">
    <source>
        <dbReference type="Proteomes" id="UP000029462"/>
    </source>
</evidence>
<dbReference type="eggNOG" id="COG3405">
    <property type="taxonomic scope" value="Bacteria"/>
</dbReference>
<dbReference type="STRING" id="1115515.EV102420_22_00650"/>
<dbReference type="InterPro" id="IPR012341">
    <property type="entry name" value="6hp_glycosidase-like_sf"/>
</dbReference>
<evidence type="ECO:0000256" key="6">
    <source>
        <dbReference type="ARBA" id="ARBA00023295"/>
    </source>
</evidence>
<feature type="active site" description="Nucleophile" evidence="8">
    <location>
        <position position="114"/>
    </location>
</feature>
<evidence type="ECO:0000256" key="8">
    <source>
        <dbReference type="PROSITE-ProRule" id="PRU10058"/>
    </source>
</evidence>
<evidence type="ECO:0000256" key="2">
    <source>
        <dbReference type="ARBA" id="ARBA00009209"/>
    </source>
</evidence>
<dbReference type="Proteomes" id="UP000029462">
    <property type="component" value="Unassembled WGS sequence"/>
</dbReference>
<evidence type="ECO:0000256" key="1">
    <source>
        <dbReference type="ARBA" id="ARBA00000966"/>
    </source>
</evidence>
<reference evidence="11 12" key="1">
    <citation type="submission" date="2014-09" db="EMBL/GenBank/DDBJ databases">
        <title>Whole genome shotgun sequence of Escherichia vulneris NBRC 102420.</title>
        <authorList>
            <person name="Yoshida Y."/>
            <person name="Hosoyama A."/>
            <person name="Tsuchikane K."/>
            <person name="Ohji S."/>
            <person name="Ichikawa N."/>
            <person name="Kimura A."/>
            <person name="Yamazoe A."/>
            <person name="Ezaki T."/>
            <person name="Fujita N."/>
        </authorList>
    </citation>
    <scope>NUCLEOTIDE SEQUENCE [LARGE SCALE GENOMIC DNA]</scope>
    <source>
        <strain evidence="11 12">NBRC 102420</strain>
    </source>
</reference>
<dbReference type="PROSITE" id="PS00812">
    <property type="entry name" value="GLYCOSYL_HYDROL_F8"/>
    <property type="match status" value="1"/>
</dbReference>
<keyword evidence="3 10" id="KW-0732">Signal</keyword>
<name>A0A090V8Y1_PSEVU</name>
<dbReference type="EMBL" id="BBMZ01000022">
    <property type="protein sequence ID" value="GAL59744.1"/>
    <property type="molecule type" value="Genomic_DNA"/>
</dbReference>
<comment type="caution">
    <text evidence="11">The sequence shown here is derived from an EMBL/GenBank/DDBJ whole genome shotgun (WGS) entry which is preliminary data.</text>
</comment>
<gene>
    <name evidence="11" type="primary">bcsZ</name>
    <name evidence="11" type="ORF">EV102420_22_00650</name>
</gene>
<dbReference type="InterPro" id="IPR008928">
    <property type="entry name" value="6-hairpin_glycosidase_sf"/>
</dbReference>
<keyword evidence="7 9" id="KW-0624">Polysaccharide degradation</keyword>
<dbReference type="EC" id="3.2.1.-" evidence="9"/>
<keyword evidence="12" id="KW-1185">Reference proteome</keyword>
<feature type="chain" id="PRO_5001865293" description="Glucanase" evidence="10">
    <location>
        <begin position="28"/>
        <end position="335"/>
    </location>
</feature>
<dbReference type="InterPro" id="IPR002037">
    <property type="entry name" value="Glyco_hydro_8"/>
</dbReference>
<dbReference type="Pfam" id="PF01270">
    <property type="entry name" value="Glyco_hydro_8"/>
    <property type="match status" value="1"/>
</dbReference>
<evidence type="ECO:0000256" key="4">
    <source>
        <dbReference type="ARBA" id="ARBA00022801"/>
    </source>
</evidence>
<comment type="similarity">
    <text evidence="2 9">Belongs to the glycosyl hydrolase 8 (cellulase D) family.</text>
</comment>
<dbReference type="InterPro" id="IPR019834">
    <property type="entry name" value="Glyco_hydro_8_CS"/>
</dbReference>
<dbReference type="Gene3D" id="1.50.10.10">
    <property type="match status" value="1"/>
</dbReference>
<protein>
    <recommendedName>
        <fullName evidence="9">Glucanase</fullName>
        <ecNumber evidence="9">3.2.1.-</ecNumber>
    </recommendedName>
</protein>
<evidence type="ECO:0000256" key="5">
    <source>
        <dbReference type="ARBA" id="ARBA00023001"/>
    </source>
</evidence>